<organism evidence="1">
    <name type="scientific">Arundo donax</name>
    <name type="common">Giant reed</name>
    <name type="synonym">Donax arundinaceus</name>
    <dbReference type="NCBI Taxonomy" id="35708"/>
    <lineage>
        <taxon>Eukaryota</taxon>
        <taxon>Viridiplantae</taxon>
        <taxon>Streptophyta</taxon>
        <taxon>Embryophyta</taxon>
        <taxon>Tracheophyta</taxon>
        <taxon>Spermatophyta</taxon>
        <taxon>Magnoliopsida</taxon>
        <taxon>Liliopsida</taxon>
        <taxon>Poales</taxon>
        <taxon>Poaceae</taxon>
        <taxon>PACMAD clade</taxon>
        <taxon>Arundinoideae</taxon>
        <taxon>Arundineae</taxon>
        <taxon>Arundo</taxon>
    </lineage>
</organism>
<protein>
    <submittedName>
        <fullName evidence="1">Uncharacterized protein</fullName>
    </submittedName>
</protein>
<name>A0A0A9DZG4_ARUDO</name>
<reference evidence="1" key="2">
    <citation type="journal article" date="2015" name="Data Brief">
        <title>Shoot transcriptome of the giant reed, Arundo donax.</title>
        <authorList>
            <person name="Barrero R.A."/>
            <person name="Guerrero F.D."/>
            <person name="Moolhuijzen P."/>
            <person name="Goolsby J.A."/>
            <person name="Tidwell J."/>
            <person name="Bellgard S.E."/>
            <person name="Bellgard M.I."/>
        </authorList>
    </citation>
    <scope>NUCLEOTIDE SEQUENCE</scope>
    <source>
        <tissue evidence="1">Shoot tissue taken approximately 20 cm above the soil surface</tissue>
    </source>
</reference>
<dbReference type="AlphaFoldDB" id="A0A0A9DZG4"/>
<accession>A0A0A9DZG4</accession>
<sequence length="19" mass="2305">MQEILSTFWRKPSEVHTQS</sequence>
<evidence type="ECO:0000313" key="1">
    <source>
        <dbReference type="EMBL" id="JAD93186.1"/>
    </source>
</evidence>
<reference evidence="1" key="1">
    <citation type="submission" date="2014-09" db="EMBL/GenBank/DDBJ databases">
        <authorList>
            <person name="Magalhaes I.L.F."/>
            <person name="Oliveira U."/>
            <person name="Santos F.R."/>
            <person name="Vidigal T.H.D.A."/>
            <person name="Brescovit A.D."/>
            <person name="Santos A.J."/>
        </authorList>
    </citation>
    <scope>NUCLEOTIDE SEQUENCE</scope>
    <source>
        <tissue evidence="1">Shoot tissue taken approximately 20 cm above the soil surface</tissue>
    </source>
</reference>
<dbReference type="EMBL" id="GBRH01204709">
    <property type="protein sequence ID" value="JAD93186.1"/>
    <property type="molecule type" value="Transcribed_RNA"/>
</dbReference>
<proteinExistence type="predicted"/>